<sequence>MFFRFPLRPAALALLAIGGALNAGGVCRAATPGPEAPLLTQVAGSANNDELKLLADDRFWPGADRLLLSDKQGLRLQDSQGATLAEMPGSYQSLDVRTDADGMLAAALDKTRRQPMLARLDGAKRRWEEVRYLPAPAFSVEGSCLFRDEAGNGFVFLIGDRGVAEQWLVARGVRLLDTPRKVRDLSMPPESEYCQADDRRALLYVNEGSVGLWAYDAESEAPLRRRPVDLRQPFGAIEGEVAGMAALPDAVLALDAKNRRLHRYRYEEGRWLAEPALPLPGLKKPQTLTARPAARGTEIAVADKQGLHRGRLDWTPPDSAPLPAIPVLPALVETDPVASLGDAADDPAIWVNPADGAASRVLATDKQRGLLVYDLQGRKLQELPVGRLNNVDLRTGLQLDGKTIDLAVASNRDNNSLQLFSIAPHSGEVAVLGEIATPLSEIYGLCMFKDAQGAIYAIANDKSGRFLQYRLWGERGGVRGDMVREFSIASQPEGCVADDRRQRLFVGEEDVAVHALDARPSQPARLQQVIAAGGALQADIEGMALYQGSRHGYLVVSSQGNNSYLVLDAQPPYTLRGAFRIGLNADAGIDGASETDGLDVTAADLGGPWRQGMLVVQDGRNRLPEQAQNYKYLPWSAIAQALRLDD</sequence>
<comment type="caution">
    <text evidence="3">The sequence shown here is derived from an EMBL/GenBank/DDBJ whole genome shotgun (WGS) entry which is preliminary data.</text>
</comment>
<dbReference type="InterPro" id="IPR011042">
    <property type="entry name" value="6-blade_b-propeller_TolB-like"/>
</dbReference>
<keyword evidence="4" id="KW-1185">Reference proteome</keyword>
<dbReference type="Gene3D" id="2.120.10.30">
    <property type="entry name" value="TolB, C-terminal domain"/>
    <property type="match status" value="2"/>
</dbReference>
<dbReference type="RefSeq" id="WP_327618108.1">
    <property type="nucleotide sequence ID" value="NZ_JAYWTM010000007.1"/>
</dbReference>
<evidence type="ECO:0000256" key="1">
    <source>
        <dbReference type="SAM" id="SignalP"/>
    </source>
</evidence>
<evidence type="ECO:0000259" key="2">
    <source>
        <dbReference type="PROSITE" id="PS51662"/>
    </source>
</evidence>
<feature type="signal peptide" evidence="1">
    <location>
        <begin position="1"/>
        <end position="22"/>
    </location>
</feature>
<dbReference type="EMBL" id="JAYWTM010000007">
    <property type="protein sequence ID" value="MEC5343122.1"/>
    <property type="molecule type" value="Genomic_DNA"/>
</dbReference>
<feature type="chain" id="PRO_5046590985" evidence="1">
    <location>
        <begin position="23"/>
        <end position="646"/>
    </location>
</feature>
<gene>
    <name evidence="3" type="ORF">VSX58_11015</name>
</gene>
<organism evidence="3 4">
    <name type="scientific">Brenneria populi</name>
    <dbReference type="NCBI Taxonomy" id="1505588"/>
    <lineage>
        <taxon>Bacteria</taxon>
        <taxon>Pseudomonadati</taxon>
        <taxon>Pseudomonadota</taxon>
        <taxon>Gammaproteobacteria</taxon>
        <taxon>Enterobacterales</taxon>
        <taxon>Pectobacteriaceae</taxon>
        <taxon>Brenneria</taxon>
    </lineage>
</organism>
<dbReference type="PROSITE" id="PS51662">
    <property type="entry name" value="BP_PHYTASE"/>
    <property type="match status" value="2"/>
</dbReference>
<dbReference type="SUPFAM" id="SSF50956">
    <property type="entry name" value="Thermostable phytase (3-phytase)"/>
    <property type="match status" value="2"/>
</dbReference>
<feature type="domain" description="BPP" evidence="2">
    <location>
        <begin position="318"/>
        <end position="642"/>
    </location>
</feature>
<accession>A0ABU6JRK7</accession>
<name>A0ABU6JRK7_9GAMM</name>
<dbReference type="InterPro" id="IPR003431">
    <property type="entry name" value="B-propeller_Phytase"/>
</dbReference>
<reference evidence="3 4" key="1">
    <citation type="journal article" date="2017" name="Int. J. Syst. Evol. Microbiol.">
        <title>Brenneria populi subsp. brevivirga subsp. nov. isolated from symptomatic bark of Populus x euramericana canker, and description of Brenneria populi subsp. populi subsp. nov.</title>
        <authorList>
            <person name="Zheng M.H."/>
            <person name="Piao C.G."/>
            <person name="Xue H."/>
            <person name="Guo M.W."/>
            <person name="Li Y."/>
        </authorList>
    </citation>
    <scope>NUCLEOTIDE SEQUENCE [LARGE SCALE GENOMIC DNA]</scope>
    <source>
        <strain evidence="3 4">D9-5</strain>
    </source>
</reference>
<evidence type="ECO:0000313" key="3">
    <source>
        <dbReference type="EMBL" id="MEC5343122.1"/>
    </source>
</evidence>
<feature type="domain" description="BPP" evidence="2">
    <location>
        <begin position="28"/>
        <end position="317"/>
    </location>
</feature>
<keyword evidence="1" id="KW-0732">Signal</keyword>
<dbReference type="Proteomes" id="UP001309705">
    <property type="component" value="Unassembled WGS sequence"/>
</dbReference>
<proteinExistence type="predicted"/>
<dbReference type="Pfam" id="PF02333">
    <property type="entry name" value="Phytase"/>
    <property type="match status" value="2"/>
</dbReference>
<protein>
    <submittedName>
        <fullName evidence="3">Phytase</fullName>
    </submittedName>
</protein>
<evidence type="ECO:0000313" key="4">
    <source>
        <dbReference type="Proteomes" id="UP001309705"/>
    </source>
</evidence>